<comment type="caution">
    <text evidence="9">The sequence shown here is derived from an EMBL/GenBank/DDBJ whole genome shotgun (WGS) entry which is preliminary data.</text>
</comment>
<keyword evidence="4 6" id="KW-1133">Transmembrane helix</keyword>
<evidence type="ECO:0000256" key="3">
    <source>
        <dbReference type="ARBA" id="ARBA00022692"/>
    </source>
</evidence>
<feature type="transmembrane region" description="Helical" evidence="6">
    <location>
        <begin position="267"/>
        <end position="293"/>
    </location>
</feature>
<dbReference type="PANTHER" id="PTHR35007">
    <property type="entry name" value="INTEGRAL MEMBRANE PROTEIN-RELATED"/>
    <property type="match status" value="1"/>
</dbReference>
<feature type="domain" description="DUF5936" evidence="8">
    <location>
        <begin position="10"/>
        <end position="129"/>
    </location>
</feature>
<name>A0ABP8JRM6_9MICO</name>
<dbReference type="InterPro" id="IPR045980">
    <property type="entry name" value="DUF5936"/>
</dbReference>
<evidence type="ECO:0000256" key="6">
    <source>
        <dbReference type="SAM" id="Phobius"/>
    </source>
</evidence>
<evidence type="ECO:0000259" key="8">
    <source>
        <dbReference type="Pfam" id="PF19359"/>
    </source>
</evidence>
<evidence type="ECO:0000313" key="9">
    <source>
        <dbReference type="EMBL" id="GAA4394668.1"/>
    </source>
</evidence>
<dbReference type="Proteomes" id="UP001500390">
    <property type="component" value="Unassembled WGS sequence"/>
</dbReference>
<dbReference type="Pfam" id="PF19359">
    <property type="entry name" value="DUF5936"/>
    <property type="match status" value="1"/>
</dbReference>
<comment type="subcellular location">
    <subcellularLocation>
        <location evidence="1">Cell membrane</location>
        <topology evidence="1">Multi-pass membrane protein</topology>
    </subcellularLocation>
</comment>
<keyword evidence="10" id="KW-1185">Reference proteome</keyword>
<feature type="transmembrane region" description="Helical" evidence="6">
    <location>
        <begin position="122"/>
        <end position="143"/>
    </location>
</feature>
<feature type="domain" description="Type II secretion system protein GspF" evidence="7">
    <location>
        <begin position="158"/>
        <end position="284"/>
    </location>
</feature>
<feature type="transmembrane region" description="Helical" evidence="6">
    <location>
        <begin position="6"/>
        <end position="24"/>
    </location>
</feature>
<accession>A0ABP8JRM6</accession>
<keyword evidence="3 6" id="KW-0812">Transmembrane</keyword>
<proteinExistence type="predicted"/>
<dbReference type="Gene3D" id="1.20.81.30">
    <property type="entry name" value="Type II secretion system (T2SS), domain F"/>
    <property type="match status" value="1"/>
</dbReference>
<evidence type="ECO:0000256" key="1">
    <source>
        <dbReference type="ARBA" id="ARBA00004651"/>
    </source>
</evidence>
<evidence type="ECO:0000313" key="10">
    <source>
        <dbReference type="Proteomes" id="UP001500390"/>
    </source>
</evidence>
<dbReference type="InterPro" id="IPR018076">
    <property type="entry name" value="T2SS_GspF_dom"/>
</dbReference>
<evidence type="ECO:0000256" key="5">
    <source>
        <dbReference type="ARBA" id="ARBA00023136"/>
    </source>
</evidence>
<organism evidence="9 10">
    <name type="scientific">Ornithinibacter aureus</name>
    <dbReference type="NCBI Taxonomy" id="622664"/>
    <lineage>
        <taxon>Bacteria</taxon>
        <taxon>Bacillati</taxon>
        <taxon>Actinomycetota</taxon>
        <taxon>Actinomycetes</taxon>
        <taxon>Micrococcales</taxon>
        <taxon>Intrasporangiaceae</taxon>
        <taxon>Ornithinibacter</taxon>
    </lineage>
</organism>
<feature type="transmembrane region" description="Helical" evidence="6">
    <location>
        <begin position="98"/>
        <end position="116"/>
    </location>
</feature>
<dbReference type="EMBL" id="BAABFX010000025">
    <property type="protein sequence ID" value="GAA4394668.1"/>
    <property type="molecule type" value="Genomic_DNA"/>
</dbReference>
<dbReference type="Pfam" id="PF00482">
    <property type="entry name" value="T2SSF"/>
    <property type="match status" value="1"/>
</dbReference>
<gene>
    <name evidence="9" type="ORF">GCM10023153_15970</name>
</gene>
<dbReference type="RefSeq" id="WP_159902181.1">
    <property type="nucleotide sequence ID" value="NZ_BAABFX010000025.1"/>
</dbReference>
<evidence type="ECO:0000256" key="2">
    <source>
        <dbReference type="ARBA" id="ARBA00022475"/>
    </source>
</evidence>
<keyword evidence="2" id="KW-1003">Cell membrane</keyword>
<dbReference type="PANTHER" id="PTHR35007:SF2">
    <property type="entry name" value="PILUS ASSEMBLE PROTEIN"/>
    <property type="match status" value="1"/>
</dbReference>
<reference evidence="10" key="1">
    <citation type="journal article" date="2019" name="Int. J. Syst. Evol. Microbiol.">
        <title>The Global Catalogue of Microorganisms (GCM) 10K type strain sequencing project: providing services to taxonomists for standard genome sequencing and annotation.</title>
        <authorList>
            <consortium name="The Broad Institute Genomics Platform"/>
            <consortium name="The Broad Institute Genome Sequencing Center for Infectious Disease"/>
            <person name="Wu L."/>
            <person name="Ma J."/>
        </authorList>
    </citation>
    <scope>NUCLEOTIDE SEQUENCE [LARGE SCALE GENOMIC DNA]</scope>
    <source>
        <strain evidence="10">JCM 17738</strain>
    </source>
</reference>
<keyword evidence="5 6" id="KW-0472">Membrane</keyword>
<evidence type="ECO:0000259" key="7">
    <source>
        <dbReference type="Pfam" id="PF00482"/>
    </source>
</evidence>
<protein>
    <submittedName>
        <fullName evidence="9">DUF5936 domain-containing protein</fullName>
    </submittedName>
</protein>
<evidence type="ECO:0000256" key="4">
    <source>
        <dbReference type="ARBA" id="ARBA00022989"/>
    </source>
</evidence>
<sequence>MTLLASVVPGLVATLAVVLLLRGYHLLRTDPDVGLDADEVLYLNKSARDRAGSQSALMALAYRVVPRVRRALPRSAIRWLQQQVDMAGRPSGLDVDAVLAKFAMWGMVLAPIFLFGVTTGNLLYIVLPVVIVGVLPMAQLSGLARKRREAIDRDLPDFLDVLAVTVSAGLGFRSALATVSRRFGGAISEEINTVLHQITNGASVRSAFTAMRDRTRSDAVNEFVTAYLQAEELGAPLADTLNQIAADMRRATAQRMRQQAAKIEPRISLVMTMVLIPGALVILVGGMVLAMGADQIGGILGG</sequence>
<dbReference type="InterPro" id="IPR042094">
    <property type="entry name" value="T2SS_GspF_sf"/>
</dbReference>